<feature type="transmembrane region" description="Helical" evidence="1">
    <location>
        <begin position="206"/>
        <end position="230"/>
    </location>
</feature>
<organism evidence="2 3">
    <name type="scientific">Antiquaquibacter oligotrophicus</name>
    <dbReference type="NCBI Taxonomy" id="2880260"/>
    <lineage>
        <taxon>Bacteria</taxon>
        <taxon>Bacillati</taxon>
        <taxon>Actinomycetota</taxon>
        <taxon>Actinomycetes</taxon>
        <taxon>Micrococcales</taxon>
        <taxon>Microbacteriaceae</taxon>
        <taxon>Antiquaquibacter</taxon>
    </lineage>
</organism>
<evidence type="ECO:0000313" key="2">
    <source>
        <dbReference type="EMBL" id="MDH6179998.1"/>
    </source>
</evidence>
<proteinExistence type="predicted"/>
<keyword evidence="3" id="KW-1185">Reference proteome</keyword>
<sequence length="234" mass="24716">MDAHARTPRFASDVVRGYAVLAIAVLASLGIPIVLYLAASPWDQTSLVITTLFLSWTTIGVATTTLTLATFLRADASQLRHWLVGTATRTARARILAFINGGGATSWAVTGSLIAVVAVATLLFRGEVATHPLVAWSGIAVVVSSLAMTVSSYAVRYAREYATAGGLQFPGEDRPVFSDFLYLAVMVATSLGTSDVVVTSSRARRIVLVNSLISFAFNTVVVALLVALLVTRLA</sequence>
<dbReference type="Pfam" id="PF07077">
    <property type="entry name" value="DUF1345"/>
    <property type="match status" value="1"/>
</dbReference>
<comment type="caution">
    <text evidence="2">The sequence shown here is derived from an EMBL/GenBank/DDBJ whole genome shotgun (WGS) entry which is preliminary data.</text>
</comment>
<feature type="transmembrane region" description="Helical" evidence="1">
    <location>
        <begin position="133"/>
        <end position="155"/>
    </location>
</feature>
<evidence type="ECO:0000256" key="1">
    <source>
        <dbReference type="SAM" id="Phobius"/>
    </source>
</evidence>
<accession>A0ABT6KJ94</accession>
<evidence type="ECO:0000313" key="3">
    <source>
        <dbReference type="Proteomes" id="UP001160142"/>
    </source>
</evidence>
<dbReference type="Proteomes" id="UP001160142">
    <property type="component" value="Unassembled WGS sequence"/>
</dbReference>
<keyword evidence="1" id="KW-1133">Transmembrane helix</keyword>
<keyword evidence="1" id="KW-0812">Transmembrane</keyword>
<protein>
    <submittedName>
        <fullName evidence="2">Membrane protein</fullName>
    </submittedName>
</protein>
<dbReference type="RefSeq" id="WP_322132367.1">
    <property type="nucleotide sequence ID" value="NZ_CP085036.1"/>
</dbReference>
<feature type="transmembrane region" description="Helical" evidence="1">
    <location>
        <begin position="95"/>
        <end position="121"/>
    </location>
</feature>
<feature type="transmembrane region" description="Helical" evidence="1">
    <location>
        <begin position="51"/>
        <end position="74"/>
    </location>
</feature>
<feature type="transmembrane region" description="Helical" evidence="1">
    <location>
        <begin position="18"/>
        <end position="39"/>
    </location>
</feature>
<dbReference type="InterPro" id="IPR009781">
    <property type="entry name" value="DUF1345"/>
</dbReference>
<reference evidence="2 3" key="1">
    <citation type="submission" date="2023-04" db="EMBL/GenBank/DDBJ databases">
        <title>Genome Encyclopedia of Bacteria and Archaea VI: Functional Genomics of Type Strains.</title>
        <authorList>
            <person name="Whitman W."/>
        </authorList>
    </citation>
    <scope>NUCLEOTIDE SEQUENCE [LARGE SCALE GENOMIC DNA]</scope>
    <source>
        <strain evidence="2 3">SG_E_30_P1</strain>
    </source>
</reference>
<gene>
    <name evidence="2" type="ORF">M2152_000180</name>
</gene>
<dbReference type="EMBL" id="JARXVQ010000001">
    <property type="protein sequence ID" value="MDH6179998.1"/>
    <property type="molecule type" value="Genomic_DNA"/>
</dbReference>
<name>A0ABT6KJ94_9MICO</name>
<keyword evidence="1" id="KW-0472">Membrane</keyword>